<reference evidence="1 2" key="1">
    <citation type="submission" date="2012-10" db="EMBL/GenBank/DDBJ databases">
        <authorList>
            <person name="Genoscope - CEA"/>
        </authorList>
    </citation>
    <scope>NUCLEOTIDE SEQUENCE [LARGE SCALE GENOMIC DNA]</scope>
    <source>
        <strain evidence="2">AM13 / DSM 14728</strain>
    </source>
</reference>
<keyword evidence="2" id="KW-1185">Reference proteome</keyword>
<dbReference type="AlphaFoldDB" id="L0R7U3"/>
<dbReference type="EMBL" id="FO203522">
    <property type="protein sequence ID" value="CCO22297.1"/>
    <property type="molecule type" value="Genomic_DNA"/>
</dbReference>
<organism evidence="1 2">
    <name type="scientific">Maridesulfovibrio hydrothermalis AM13 = DSM 14728</name>
    <dbReference type="NCBI Taxonomy" id="1121451"/>
    <lineage>
        <taxon>Bacteria</taxon>
        <taxon>Pseudomonadati</taxon>
        <taxon>Thermodesulfobacteriota</taxon>
        <taxon>Desulfovibrionia</taxon>
        <taxon>Desulfovibrionales</taxon>
        <taxon>Desulfovibrionaceae</taxon>
        <taxon>Maridesulfovibrio</taxon>
    </lineage>
</organism>
<accession>L0R7U3</accession>
<evidence type="ECO:0000313" key="2">
    <source>
        <dbReference type="Proteomes" id="UP000010808"/>
    </source>
</evidence>
<dbReference type="KEGG" id="dhy:DESAM_20006"/>
<dbReference type="HOGENOM" id="CLU_3006770_0_0_7"/>
<evidence type="ECO:0000313" key="1">
    <source>
        <dbReference type="EMBL" id="CCO22297.1"/>
    </source>
</evidence>
<proteinExistence type="predicted"/>
<protein>
    <submittedName>
        <fullName evidence="1">Uncharacterized protein</fullName>
    </submittedName>
</protein>
<dbReference type="Proteomes" id="UP000010808">
    <property type="component" value="Chromosome"/>
</dbReference>
<sequence length="56" mass="6264">MDINTGKIINMLCMIVHAWGKVGVSFGFGLVDVYRNAEVHVFIVSTGLDRFSMMSR</sequence>
<gene>
    <name evidence="1" type="ORF">DESAM_20006</name>
</gene>
<name>L0R7U3_9BACT</name>